<evidence type="ECO:0000313" key="2">
    <source>
        <dbReference type="Proteomes" id="UP000518300"/>
    </source>
</evidence>
<proteinExistence type="predicted"/>
<dbReference type="EMBL" id="JABBJJ010000056">
    <property type="protein sequence ID" value="NMO16090.1"/>
    <property type="molecule type" value="Genomic_DNA"/>
</dbReference>
<comment type="caution">
    <text evidence="1">The sequence shown here is derived from an EMBL/GenBank/DDBJ whole genome shotgun (WGS) entry which is preliminary data.</text>
</comment>
<gene>
    <name evidence="1" type="ORF">HG543_14695</name>
</gene>
<evidence type="ECO:0000313" key="1">
    <source>
        <dbReference type="EMBL" id="NMO16090.1"/>
    </source>
</evidence>
<keyword evidence="2" id="KW-1185">Reference proteome</keyword>
<dbReference type="AlphaFoldDB" id="A0A848LAK3"/>
<sequence length="285" mass="31447">MAEGEPGRPAMSTFVEELEASARGRFVRWDSALWQELLTGPVPRLGQELAASGDDPEKCEELLRTYLRLGAEAIGLGYLYPGSAGRKNFFTLAWANLIPRLLAEVPEPERAGVLAQLWNLGENLESAPPWVQRIFYRVGQDLFSLSDIEARLRETVAPAMEPPAKQLGGEGTVHFVHLAAEDSRFLPGHMHFLAPTVLCVHDRHRTAVGGREAATQGVWLTDTPMLLGAMGCRETPEYTLDEARALTLLELNDPRVDGWHTTLVNDWRAAATLDTSQFVVVLNPA</sequence>
<organism evidence="1 2">
    <name type="scientific">Pyxidicoccus fallax</name>
    <dbReference type="NCBI Taxonomy" id="394095"/>
    <lineage>
        <taxon>Bacteria</taxon>
        <taxon>Pseudomonadati</taxon>
        <taxon>Myxococcota</taxon>
        <taxon>Myxococcia</taxon>
        <taxon>Myxococcales</taxon>
        <taxon>Cystobacterineae</taxon>
        <taxon>Myxococcaceae</taxon>
        <taxon>Pyxidicoccus</taxon>
    </lineage>
</organism>
<dbReference type="Proteomes" id="UP000518300">
    <property type="component" value="Unassembled WGS sequence"/>
</dbReference>
<protein>
    <submittedName>
        <fullName evidence="1">Uncharacterized protein</fullName>
    </submittedName>
</protein>
<accession>A0A848LAK3</accession>
<name>A0A848LAK3_9BACT</name>
<reference evidence="1 2" key="1">
    <citation type="submission" date="2020-04" db="EMBL/GenBank/DDBJ databases">
        <title>Draft genome of Pyxidicoccus fallax type strain.</title>
        <authorList>
            <person name="Whitworth D.E."/>
        </authorList>
    </citation>
    <scope>NUCLEOTIDE SEQUENCE [LARGE SCALE GENOMIC DNA]</scope>
    <source>
        <strain evidence="1 2">DSM 14698</strain>
    </source>
</reference>